<dbReference type="InterPro" id="IPR006427">
    <property type="entry name" value="Portal_HK97"/>
</dbReference>
<keyword evidence="2" id="KW-1185">Reference proteome</keyword>
<evidence type="ECO:0000313" key="2">
    <source>
        <dbReference type="Proteomes" id="UP000059074"/>
    </source>
</evidence>
<sequence length="415" mass="44983">MSRILDALGRLVLVRAPVNELKASASGPLVAWEPLGRPVWSPRDYAAFAREGFMQNAIVYRSVRMVAEAAASVPLLLYRGDEEIERHPLLDLIAQPSPDHTVIDFTEAWYGFLLVSGNAYVEAVGVGGRMRELYVLRPDRMKVVPGPNGWPEAFEYSANGASVRFADEAVPGVRPILHTRLFHPDNDLYGMSPIEAAASAIDIHNQASAWNKALLDNSARPSGALVYAANGGNLTEAQFGRLRRELEEAFQGARNAGRPMLLEGGLDWKPLSLSPKEMDFIATKHAAAREIALALGVPPMLLGIPGDNTYANYQEAQRAFWRGTVLPLVQRLARGLSAWLAPAYGGGLELRPDLDQVEALQSEREALWARIERASFLTQDEKRAAVGYGPLDGADAAPANASTFGGDGEAFDGSA</sequence>
<dbReference type="EMBL" id="LMTR01000067">
    <property type="protein sequence ID" value="KWT67004.1"/>
    <property type="molecule type" value="Genomic_DNA"/>
</dbReference>
<dbReference type="Pfam" id="PF04860">
    <property type="entry name" value="Phage_portal"/>
    <property type="match status" value="1"/>
</dbReference>
<evidence type="ECO:0000313" key="1">
    <source>
        <dbReference type="EMBL" id="KWT67004.1"/>
    </source>
</evidence>
<dbReference type="PATRIC" id="fig|121290.4.peg.1902"/>
<dbReference type="NCBIfam" id="TIGR01537">
    <property type="entry name" value="portal_HK97"/>
    <property type="match status" value="1"/>
</dbReference>
<dbReference type="AlphaFoldDB" id="A0A125NUL2"/>
<reference evidence="1 2" key="1">
    <citation type="submission" date="2015-10" db="EMBL/GenBank/DDBJ databases">
        <title>Transcriptomic analysis of a linuron degrading triple-species bacterial consortium.</title>
        <authorList>
            <person name="Albers P."/>
        </authorList>
    </citation>
    <scope>NUCLEOTIDE SEQUENCE [LARGE SCALE GENOMIC DNA]</scope>
    <source>
        <strain evidence="1 2">WDL6</strain>
    </source>
</reference>
<comment type="caution">
    <text evidence="1">The sequence shown here is derived from an EMBL/GenBank/DDBJ whole genome shotgun (WGS) entry which is preliminary data.</text>
</comment>
<dbReference type="OrthoDB" id="9134461at2"/>
<name>A0A125NUL2_HYPSL</name>
<dbReference type="InterPro" id="IPR006944">
    <property type="entry name" value="Phage/GTA_portal"/>
</dbReference>
<dbReference type="STRING" id="121290.APY04_2127"/>
<accession>A0A125NUL2</accession>
<proteinExistence type="predicted"/>
<organism evidence="1 2">
    <name type="scientific">Hyphomicrobium sulfonivorans</name>
    <dbReference type="NCBI Taxonomy" id="121290"/>
    <lineage>
        <taxon>Bacteria</taxon>
        <taxon>Pseudomonadati</taxon>
        <taxon>Pseudomonadota</taxon>
        <taxon>Alphaproteobacteria</taxon>
        <taxon>Hyphomicrobiales</taxon>
        <taxon>Hyphomicrobiaceae</taxon>
        <taxon>Hyphomicrobium</taxon>
    </lineage>
</organism>
<protein>
    <submittedName>
        <fullName evidence="1">Phage portal protein</fullName>
    </submittedName>
</protein>
<dbReference type="RefSeq" id="WP_068462287.1">
    <property type="nucleotide sequence ID" value="NZ_LMTR01000067.1"/>
</dbReference>
<dbReference type="Proteomes" id="UP000059074">
    <property type="component" value="Unassembled WGS sequence"/>
</dbReference>
<gene>
    <name evidence="1" type="ORF">APY04_2127</name>
</gene>